<keyword evidence="5 6" id="KW-0949">S-adenosyl-L-methionine</keyword>
<comment type="subcellular location">
    <subcellularLocation>
        <location evidence="6">Cytoplasm</location>
    </subcellularLocation>
</comment>
<dbReference type="PROSITE" id="PS01296">
    <property type="entry name" value="RSMI"/>
    <property type="match status" value="1"/>
</dbReference>
<evidence type="ECO:0000256" key="2">
    <source>
        <dbReference type="ARBA" id="ARBA00022552"/>
    </source>
</evidence>
<dbReference type="NCBIfam" id="TIGR00096">
    <property type="entry name" value="16S rRNA (cytidine(1402)-2'-O)-methyltransferase"/>
    <property type="match status" value="1"/>
</dbReference>
<evidence type="ECO:0000313" key="9">
    <source>
        <dbReference type="Proteomes" id="UP000002881"/>
    </source>
</evidence>
<dbReference type="FunFam" id="3.30.950.10:FF:000002">
    <property type="entry name" value="Ribosomal RNA small subunit methyltransferase I"/>
    <property type="match status" value="1"/>
</dbReference>
<reference evidence="8 9" key="1">
    <citation type="journal article" date="2012" name="Genome Biol. Evol.">
        <title>Genome Sequence of the Mesophilic Thermotogales Bacterium Mesotoga prima MesG1.Ag.4.2 Reveals the Largest Thermotogales Genome To Date.</title>
        <authorList>
            <person name="Zhaxybayeva O."/>
            <person name="Swithers K.S."/>
            <person name="Foght J."/>
            <person name="Green A.G."/>
            <person name="Bruce D."/>
            <person name="Detter C."/>
            <person name="Han S."/>
            <person name="Teshima H."/>
            <person name="Han J."/>
            <person name="Woyke T."/>
            <person name="Pitluck S."/>
            <person name="Nolan M."/>
            <person name="Ivanova N."/>
            <person name="Pati A."/>
            <person name="Land M.L."/>
            <person name="Dlutek M."/>
            <person name="Doolittle W.F."/>
            <person name="Noll K.M."/>
            <person name="Nesbo C.L."/>
        </authorList>
    </citation>
    <scope>NUCLEOTIDE SEQUENCE [LARGE SCALE GENOMIC DNA]</scope>
    <source>
        <strain evidence="9">mesG1.Ag.4.2</strain>
    </source>
</reference>
<evidence type="ECO:0000259" key="7">
    <source>
        <dbReference type="Pfam" id="PF00590"/>
    </source>
</evidence>
<dbReference type="SUPFAM" id="SSF53790">
    <property type="entry name" value="Tetrapyrrole methylase"/>
    <property type="match status" value="1"/>
</dbReference>
<dbReference type="EMBL" id="CP003532">
    <property type="protein sequence ID" value="AFK06025.1"/>
    <property type="molecule type" value="Genomic_DNA"/>
</dbReference>
<dbReference type="PANTHER" id="PTHR46111:SF1">
    <property type="entry name" value="RIBOSOMAL RNA SMALL SUBUNIT METHYLTRANSFERASE I"/>
    <property type="match status" value="1"/>
</dbReference>
<dbReference type="Gene3D" id="3.30.950.10">
    <property type="entry name" value="Methyltransferase, Cobalt-precorrin-4 Transmethylase, Domain 2"/>
    <property type="match status" value="1"/>
</dbReference>
<evidence type="ECO:0000256" key="6">
    <source>
        <dbReference type="HAMAP-Rule" id="MF_01877"/>
    </source>
</evidence>
<evidence type="ECO:0000256" key="1">
    <source>
        <dbReference type="ARBA" id="ARBA00022490"/>
    </source>
</evidence>
<organism evidence="8 9">
    <name type="scientific">Mesotoga prima MesG1.Ag.4.2</name>
    <dbReference type="NCBI Taxonomy" id="660470"/>
    <lineage>
        <taxon>Bacteria</taxon>
        <taxon>Thermotogati</taxon>
        <taxon>Thermotogota</taxon>
        <taxon>Thermotogae</taxon>
        <taxon>Kosmotogales</taxon>
        <taxon>Kosmotogaceae</taxon>
        <taxon>Mesotoga</taxon>
    </lineage>
</organism>
<dbReference type="GeneID" id="87106149"/>
<dbReference type="PANTHER" id="PTHR46111">
    <property type="entry name" value="RIBOSOMAL RNA SMALL SUBUNIT METHYLTRANSFERASE I"/>
    <property type="match status" value="1"/>
</dbReference>
<dbReference type="CDD" id="cd11648">
    <property type="entry name" value="RsmI"/>
    <property type="match status" value="1"/>
</dbReference>
<comment type="similarity">
    <text evidence="6">Belongs to the methyltransferase superfamily. RsmI family.</text>
</comment>
<dbReference type="GO" id="GO:0005737">
    <property type="term" value="C:cytoplasm"/>
    <property type="evidence" value="ECO:0007669"/>
    <property type="project" value="UniProtKB-SubCell"/>
</dbReference>
<dbReference type="AlphaFoldDB" id="I2F272"/>
<dbReference type="EC" id="2.1.1.198" evidence="6"/>
<dbReference type="Pfam" id="PF00590">
    <property type="entry name" value="TP_methylase"/>
    <property type="match status" value="1"/>
</dbReference>
<dbReference type="Proteomes" id="UP000002881">
    <property type="component" value="Chromosome"/>
</dbReference>
<dbReference type="HOGENOM" id="CLU_044779_4_0_0"/>
<name>I2F272_9BACT</name>
<evidence type="ECO:0000256" key="5">
    <source>
        <dbReference type="ARBA" id="ARBA00022691"/>
    </source>
</evidence>
<dbReference type="eggNOG" id="COG0313">
    <property type="taxonomic scope" value="Bacteria"/>
</dbReference>
<dbReference type="InterPro" id="IPR014776">
    <property type="entry name" value="4pyrrole_Mease_sub2"/>
</dbReference>
<evidence type="ECO:0000256" key="3">
    <source>
        <dbReference type="ARBA" id="ARBA00022603"/>
    </source>
</evidence>
<evidence type="ECO:0000313" key="8">
    <source>
        <dbReference type="EMBL" id="AFK06025.1"/>
    </source>
</evidence>
<dbReference type="PIRSF" id="PIRSF005917">
    <property type="entry name" value="MTase_YraL"/>
    <property type="match status" value="1"/>
</dbReference>
<keyword evidence="9" id="KW-1185">Reference proteome</keyword>
<feature type="domain" description="Tetrapyrrole methylase" evidence="7">
    <location>
        <begin position="7"/>
        <end position="204"/>
    </location>
</feature>
<dbReference type="InterPro" id="IPR014777">
    <property type="entry name" value="4pyrrole_Mease_sub1"/>
</dbReference>
<dbReference type="InterPro" id="IPR035996">
    <property type="entry name" value="4pyrrol_Methylase_sf"/>
</dbReference>
<keyword evidence="2 6" id="KW-0698">rRNA processing</keyword>
<sequence length="234" mass="26176" precursor="true">MTEKKGKLWIVGTPIGNLDDMTIRGKRVFEEADLILAEDTRRMRSLLSSLGIENKDVVSLNMHNQEERLSFIIRKLDEGAEIALSSDAGMPVISDPGAKIIRVCRDRGFEVDVSPGPSAVTSAIAISGFPGSHFTFLGFLPRGKNRRRLLRKISRGSYGESLIVFFESPFRLMETLREILEIIGDREIFIGRELTKLFQESFFGCVSDAIQKFAFSEVKGEITVVLSGRDEEDV</sequence>
<protein>
    <recommendedName>
        <fullName evidence="6">Ribosomal RNA small subunit methyltransferase I</fullName>
        <ecNumber evidence="6">2.1.1.198</ecNumber>
    </recommendedName>
    <alternativeName>
        <fullName evidence="6">16S rRNA 2'-O-ribose C1402 methyltransferase</fullName>
    </alternativeName>
    <alternativeName>
        <fullName evidence="6">rRNA (cytidine-2'-O-)-methyltransferase RsmI</fullName>
    </alternativeName>
</protein>
<comment type="function">
    <text evidence="6">Catalyzes the 2'-O-methylation of the ribose of cytidine 1402 (C1402) in 16S rRNA.</text>
</comment>
<dbReference type="GO" id="GO:0070677">
    <property type="term" value="F:rRNA (cytosine-2'-O-)-methyltransferase activity"/>
    <property type="evidence" value="ECO:0007669"/>
    <property type="project" value="UniProtKB-UniRule"/>
</dbReference>
<dbReference type="InterPro" id="IPR000878">
    <property type="entry name" value="4pyrrol_Mease"/>
</dbReference>
<keyword evidence="4 6" id="KW-0808">Transferase</keyword>
<dbReference type="Gene3D" id="3.40.1010.10">
    <property type="entry name" value="Cobalt-precorrin-4 Transmethylase, Domain 1"/>
    <property type="match status" value="1"/>
</dbReference>
<dbReference type="InterPro" id="IPR018063">
    <property type="entry name" value="SAM_MeTrfase_RsmI_CS"/>
</dbReference>
<dbReference type="RefSeq" id="WP_006491765.1">
    <property type="nucleotide sequence ID" value="NC_017934.1"/>
</dbReference>
<dbReference type="HAMAP" id="MF_01877">
    <property type="entry name" value="16SrRNA_methyltr_I"/>
    <property type="match status" value="1"/>
</dbReference>
<comment type="catalytic activity">
    <reaction evidence="6">
        <text>cytidine(1402) in 16S rRNA + S-adenosyl-L-methionine = 2'-O-methylcytidine(1402) in 16S rRNA + S-adenosyl-L-homocysteine + H(+)</text>
        <dbReference type="Rhea" id="RHEA:42924"/>
        <dbReference type="Rhea" id="RHEA-COMP:10285"/>
        <dbReference type="Rhea" id="RHEA-COMP:10286"/>
        <dbReference type="ChEBI" id="CHEBI:15378"/>
        <dbReference type="ChEBI" id="CHEBI:57856"/>
        <dbReference type="ChEBI" id="CHEBI:59789"/>
        <dbReference type="ChEBI" id="CHEBI:74495"/>
        <dbReference type="ChEBI" id="CHEBI:82748"/>
        <dbReference type="EC" id="2.1.1.198"/>
    </reaction>
</comment>
<dbReference type="KEGG" id="mpg:Theba_0294"/>
<accession>I2F272</accession>
<evidence type="ECO:0000256" key="4">
    <source>
        <dbReference type="ARBA" id="ARBA00022679"/>
    </source>
</evidence>
<keyword evidence="1 6" id="KW-0963">Cytoplasm</keyword>
<dbReference type="InterPro" id="IPR008189">
    <property type="entry name" value="rRNA_ssu_MeTfrase_I"/>
</dbReference>
<dbReference type="STRING" id="660470.Theba_0294"/>
<gene>
    <name evidence="6" type="primary">rsmI</name>
    <name evidence="8" type="ORF">Theba_0294</name>
</gene>
<keyword evidence="3 6" id="KW-0489">Methyltransferase</keyword>
<proteinExistence type="inferred from homology"/>